<gene>
    <name evidence="3" type="ORF">A9Q84_00615</name>
</gene>
<feature type="chain" id="PRO_5013300277" description="Protein glutaminase domain-containing protein" evidence="1">
    <location>
        <begin position="25"/>
        <end position="239"/>
    </location>
</feature>
<feature type="signal peptide" evidence="1">
    <location>
        <begin position="1"/>
        <end position="24"/>
    </location>
</feature>
<proteinExistence type="predicted"/>
<evidence type="ECO:0000313" key="3">
    <source>
        <dbReference type="EMBL" id="OUR99555.1"/>
    </source>
</evidence>
<dbReference type="Gene3D" id="3.10.620.30">
    <property type="match status" value="1"/>
</dbReference>
<feature type="domain" description="Protein glutaminase" evidence="2">
    <location>
        <begin position="76"/>
        <end position="170"/>
    </location>
</feature>
<keyword evidence="1" id="KW-0732">Signal</keyword>
<evidence type="ECO:0000256" key="1">
    <source>
        <dbReference type="SAM" id="SignalP"/>
    </source>
</evidence>
<dbReference type="AlphaFoldDB" id="A0A1Y5FH78"/>
<accession>A0A1Y5FH78</accession>
<dbReference type="EMBL" id="MAAO01000002">
    <property type="protein sequence ID" value="OUR99555.1"/>
    <property type="molecule type" value="Genomic_DNA"/>
</dbReference>
<comment type="caution">
    <text evidence="3">The sequence shown here is derived from an EMBL/GenBank/DDBJ whole genome shotgun (WGS) entry which is preliminary data.</text>
</comment>
<organism evidence="3 4">
    <name type="scientific">Halobacteriovorax marinus</name>
    <dbReference type="NCBI Taxonomy" id="97084"/>
    <lineage>
        <taxon>Bacteria</taxon>
        <taxon>Pseudomonadati</taxon>
        <taxon>Bdellovibrionota</taxon>
        <taxon>Bacteriovoracia</taxon>
        <taxon>Bacteriovoracales</taxon>
        <taxon>Halobacteriovoraceae</taxon>
        <taxon>Halobacteriovorax</taxon>
    </lineage>
</organism>
<dbReference type="InterPro" id="IPR041325">
    <property type="entry name" value="Gln_deamidase_2"/>
</dbReference>
<reference evidence="4" key="1">
    <citation type="journal article" date="2017" name="Proc. Natl. Acad. Sci. U.S.A.">
        <title>Simulation of Deepwater Horizon oil plume reveals substrate specialization within a complex community of hydrocarbon-degraders.</title>
        <authorList>
            <person name="Hu P."/>
            <person name="Dubinsky E.A."/>
            <person name="Probst A.J."/>
            <person name="Wang J."/>
            <person name="Sieber C.M.K."/>
            <person name="Tom L.M."/>
            <person name="Gardinali P."/>
            <person name="Banfield J.F."/>
            <person name="Atlas R.M."/>
            <person name="Andersen G.L."/>
        </authorList>
    </citation>
    <scope>NUCLEOTIDE SEQUENCE [LARGE SCALE GENOMIC DNA]</scope>
</reference>
<sequence length="239" mass="27245">MRIAILKILLLTIFSSFTLHSALAESADQRELLASCFDTEKNLLKESLNFSKRTNFGLSTKIESNLSLSIINETQAQALFQVLTNKRYIPFDYVEMGCEARAHEMARIMDDMCLRSGKAFLMGDIRYRSIGWLHHVAPILLVEKDGITQPYIFDPSVFDKAVPLSLWSERLKRGKILGRYKLALTSQFVFMPSEIDANLTDYRIRDIVKTKAGLALFSLYEGVRSIPETTIKLLKKVIK</sequence>
<evidence type="ECO:0000259" key="2">
    <source>
        <dbReference type="Pfam" id="PF18626"/>
    </source>
</evidence>
<dbReference type="Proteomes" id="UP000196531">
    <property type="component" value="Unassembled WGS sequence"/>
</dbReference>
<dbReference type="Pfam" id="PF18626">
    <property type="entry name" value="Gln_deamidase_2"/>
    <property type="match status" value="1"/>
</dbReference>
<protein>
    <recommendedName>
        <fullName evidence="2">Protein glutaminase domain-containing protein</fullName>
    </recommendedName>
</protein>
<evidence type="ECO:0000313" key="4">
    <source>
        <dbReference type="Proteomes" id="UP000196531"/>
    </source>
</evidence>
<name>A0A1Y5FH78_9BACT</name>